<protein>
    <submittedName>
        <fullName evidence="3">PorT family protein</fullName>
    </submittedName>
</protein>
<dbReference type="EMBL" id="JAETXX010000001">
    <property type="protein sequence ID" value="MCF8713380.1"/>
    <property type="molecule type" value="Genomic_DNA"/>
</dbReference>
<dbReference type="Pfam" id="PF13568">
    <property type="entry name" value="OMP_b-brl_2"/>
    <property type="match status" value="1"/>
</dbReference>
<evidence type="ECO:0000259" key="2">
    <source>
        <dbReference type="Pfam" id="PF13568"/>
    </source>
</evidence>
<gene>
    <name evidence="3" type="ORF">JM658_00935</name>
</gene>
<comment type="caution">
    <text evidence="3">The sequence shown here is derived from an EMBL/GenBank/DDBJ whole genome shotgun (WGS) entry which is preliminary data.</text>
</comment>
<feature type="domain" description="Outer membrane protein beta-barrel" evidence="2">
    <location>
        <begin position="17"/>
        <end position="200"/>
    </location>
</feature>
<feature type="chain" id="PRO_5045644946" evidence="1">
    <location>
        <begin position="19"/>
        <end position="231"/>
    </location>
</feature>
<proteinExistence type="predicted"/>
<dbReference type="Proteomes" id="UP000829517">
    <property type="component" value="Unassembled WGS sequence"/>
</dbReference>
<feature type="signal peptide" evidence="1">
    <location>
        <begin position="1"/>
        <end position="18"/>
    </location>
</feature>
<reference evidence="3 4" key="1">
    <citation type="submission" date="2021-01" db="EMBL/GenBank/DDBJ databases">
        <title>Genome sequencing of Joostella atrarenae M1-2 (= KCTC 23194).</title>
        <authorList>
            <person name="Zakaria M.R."/>
            <person name="Lam M.Q."/>
            <person name="Chong C.S."/>
        </authorList>
    </citation>
    <scope>NUCLEOTIDE SEQUENCE [LARGE SCALE GENOMIC DNA]</scope>
    <source>
        <strain evidence="3 4">M1-2</strain>
    </source>
</reference>
<accession>A0ABS9IYX9</accession>
<evidence type="ECO:0000313" key="4">
    <source>
        <dbReference type="Proteomes" id="UP000829517"/>
    </source>
</evidence>
<evidence type="ECO:0000256" key="1">
    <source>
        <dbReference type="SAM" id="SignalP"/>
    </source>
</evidence>
<keyword evidence="4" id="KW-1185">Reference proteome</keyword>
<evidence type="ECO:0000313" key="3">
    <source>
        <dbReference type="EMBL" id="MCF8713380.1"/>
    </source>
</evidence>
<dbReference type="InterPro" id="IPR025665">
    <property type="entry name" value="Beta-barrel_OMP_2"/>
</dbReference>
<sequence length="231" mass="26770">MKRIIFFFLLCFNSLLWAQQDSLVVVEADEKYFEDQFYFGINYNLLTQAPSDIGQSSFSYGIIGGFIKDLPINRRRNIGLGIGAGLSFNAIYSDLLATEEADGTITYQKVPDDVSYNRNKLSMSFVEIPIEFRWRSSRAEDYRFWRIYGGVKLSYLISGNSKFITDDETIKFSNKDIRDLQYGIYISFGYNTWNFYAQYDLTNVFEDDIYTIDGEPVAPKIFKAGLIFYIL</sequence>
<dbReference type="RefSeq" id="WP_236957352.1">
    <property type="nucleotide sequence ID" value="NZ_JAETXX010000001.1"/>
</dbReference>
<keyword evidence="1" id="KW-0732">Signal</keyword>
<organism evidence="3 4">
    <name type="scientific">Joostella atrarenae</name>
    <dbReference type="NCBI Taxonomy" id="679257"/>
    <lineage>
        <taxon>Bacteria</taxon>
        <taxon>Pseudomonadati</taxon>
        <taxon>Bacteroidota</taxon>
        <taxon>Flavobacteriia</taxon>
        <taxon>Flavobacteriales</taxon>
        <taxon>Flavobacteriaceae</taxon>
        <taxon>Joostella</taxon>
    </lineage>
</organism>
<name>A0ABS9IYX9_9FLAO</name>